<dbReference type="EMBL" id="JACOOH010000008">
    <property type="protein sequence ID" value="MBC5622859.1"/>
    <property type="molecule type" value="Genomic_DNA"/>
</dbReference>
<sequence length="496" mass="56267">MRINKLLYGILIAVFGFSSCYDDKGNYDYKELGVNDITISFKSYTVTPFYGEPAIFVPIIKYANKEVDTTIYKFEYCFEKYGVVCTERNMNYVFQGETGSVSGIVIATDTTTGKKWYQSVSVSYQSPYEKGWIVLSDDGGKSRLNMIRLRNDEYVTDQKLYTTLYGEDLGTQPYRLFLNTKGMSWNENKELRVLQYGPEGSVSLNPKNLEKTKTLASEFASGEEPDGLKPVTMGFSANAAVVVGDKGDMYTRTYNNDKLNYSMFVDIPMKYNNRILDIQYVLTDHPLQTMYNIIIYDRATQRFMTIYAAAYYYAGTPSVLNPPVVLPPNIPTPNKLTGYENLYSQLFNTSYYETGVFALLKNEEGKIFAYSFSYDTGDDVCTALSMSEFTASDKVNENTKFHRLRSRPYLFIATGSALYYYDLNTNIAYPYKTDFSGNITCIESDYINKDSAVGIGLDNGEFYLLDVSEDVFMSGQIPEPIYHTKVAGKVVDCLCK</sequence>
<accession>A0ABR7D4P9</accession>
<reference evidence="1 2" key="1">
    <citation type="submission" date="2020-08" db="EMBL/GenBank/DDBJ databases">
        <title>Genome public.</title>
        <authorList>
            <person name="Liu C."/>
            <person name="Sun Q."/>
        </authorList>
    </citation>
    <scope>NUCLEOTIDE SEQUENCE [LARGE SCALE GENOMIC DNA]</scope>
    <source>
        <strain evidence="1 2">NSJ-56</strain>
    </source>
</reference>
<gene>
    <name evidence="1" type="ORF">H8S64_17345</name>
</gene>
<dbReference type="PROSITE" id="PS51257">
    <property type="entry name" value="PROKAR_LIPOPROTEIN"/>
    <property type="match status" value="1"/>
</dbReference>
<proteinExistence type="predicted"/>
<dbReference type="InterPro" id="IPR032183">
    <property type="entry name" value="PKD-like"/>
</dbReference>
<evidence type="ECO:0000313" key="1">
    <source>
        <dbReference type="EMBL" id="MBC5622859.1"/>
    </source>
</evidence>
<evidence type="ECO:0000313" key="2">
    <source>
        <dbReference type="Proteomes" id="UP000646484"/>
    </source>
</evidence>
<keyword evidence="2" id="KW-1185">Reference proteome</keyword>
<organism evidence="1 2">
    <name type="scientific">Butyricimonas hominis</name>
    <dbReference type="NCBI Taxonomy" id="2763032"/>
    <lineage>
        <taxon>Bacteria</taxon>
        <taxon>Pseudomonadati</taxon>
        <taxon>Bacteroidota</taxon>
        <taxon>Bacteroidia</taxon>
        <taxon>Bacteroidales</taxon>
        <taxon>Odoribacteraceae</taxon>
        <taxon>Butyricimonas</taxon>
    </lineage>
</organism>
<dbReference type="Proteomes" id="UP000646484">
    <property type="component" value="Unassembled WGS sequence"/>
</dbReference>
<protein>
    <recommendedName>
        <fullName evidence="3">DUF4374 domain-containing protein</fullName>
    </recommendedName>
</protein>
<comment type="caution">
    <text evidence="1">The sequence shown here is derived from an EMBL/GenBank/DDBJ whole genome shotgun (WGS) entry which is preliminary data.</text>
</comment>
<evidence type="ECO:0008006" key="3">
    <source>
        <dbReference type="Google" id="ProtNLM"/>
    </source>
</evidence>
<dbReference type="RefSeq" id="WP_186977717.1">
    <property type="nucleotide sequence ID" value="NZ_JACOOH010000008.1"/>
</dbReference>
<name>A0ABR7D4P9_9BACT</name>
<dbReference type="Pfam" id="PF16407">
    <property type="entry name" value="PKD_2"/>
    <property type="match status" value="1"/>
</dbReference>